<sequence length="197" mass="22466">MVEMFNLLFILVCVIFAILLGKLINVDITRKPRILARTWGHIDQGNFTYIYLTFQGPVILNLSSLSGDADLYISDNNMYPTFDADTYTLHSATCGQDIIEVPEIVQVPLAVGIYGYSEMSEFILEVHENLNSSYPYKQWAIIQEEGDVQSIKPEKNTEGTNKRDTISQVPKKKKRRKTDSDFSTIFSILEVLELIFL</sequence>
<organism evidence="8 9">
    <name type="scientific">Sitophilus oryzae</name>
    <name type="common">Rice weevil</name>
    <name type="synonym">Curculio oryzae</name>
    <dbReference type="NCBI Taxonomy" id="7048"/>
    <lineage>
        <taxon>Eukaryota</taxon>
        <taxon>Metazoa</taxon>
        <taxon>Ecdysozoa</taxon>
        <taxon>Arthropoda</taxon>
        <taxon>Hexapoda</taxon>
        <taxon>Insecta</taxon>
        <taxon>Pterygota</taxon>
        <taxon>Neoptera</taxon>
        <taxon>Endopterygota</taxon>
        <taxon>Coleoptera</taxon>
        <taxon>Polyphaga</taxon>
        <taxon>Cucujiformia</taxon>
        <taxon>Curculionidae</taxon>
        <taxon>Dryophthorinae</taxon>
        <taxon>Sitophilus</taxon>
    </lineage>
</organism>
<dbReference type="GO" id="GO:0005576">
    <property type="term" value="C:extracellular region"/>
    <property type="evidence" value="ECO:0007669"/>
    <property type="project" value="UniProtKB-SubCell"/>
</dbReference>
<dbReference type="PANTHER" id="PTHR31703">
    <property type="entry name" value="UPF0669 PROTEIN C6ORF120"/>
    <property type="match status" value="1"/>
</dbReference>
<feature type="transmembrane region" description="Helical" evidence="7">
    <location>
        <begin position="6"/>
        <end position="24"/>
    </location>
</feature>
<dbReference type="InterPro" id="IPR031420">
    <property type="entry name" value="UPF0669"/>
</dbReference>
<dbReference type="RefSeq" id="XP_030767945.1">
    <property type="nucleotide sequence ID" value="XM_030912085.1"/>
</dbReference>
<gene>
    <name evidence="9" type="primary">LOC115891586</name>
</gene>
<keyword evidence="4" id="KW-0732">Signal</keyword>
<evidence type="ECO:0000256" key="1">
    <source>
        <dbReference type="ARBA" id="ARBA00004613"/>
    </source>
</evidence>
<evidence type="ECO:0000256" key="5">
    <source>
        <dbReference type="ARBA" id="ARBA00023180"/>
    </source>
</evidence>
<evidence type="ECO:0000256" key="7">
    <source>
        <dbReference type="SAM" id="Phobius"/>
    </source>
</evidence>
<accession>A0A6J2YYN4</accession>
<dbReference type="OrthoDB" id="10046613at2759"/>
<proteinExistence type="inferred from homology"/>
<keyword evidence="8" id="KW-1185">Reference proteome</keyword>
<feature type="compositionally biased region" description="Basic and acidic residues" evidence="6">
    <location>
        <begin position="152"/>
        <end position="165"/>
    </location>
</feature>
<evidence type="ECO:0000313" key="8">
    <source>
        <dbReference type="Proteomes" id="UP000504635"/>
    </source>
</evidence>
<evidence type="ECO:0000256" key="3">
    <source>
        <dbReference type="ARBA" id="ARBA00022525"/>
    </source>
</evidence>
<keyword evidence="7" id="KW-0472">Membrane</keyword>
<dbReference type="Proteomes" id="UP000504635">
    <property type="component" value="Unplaced"/>
</dbReference>
<keyword evidence="5" id="KW-0325">Glycoprotein</keyword>
<reference evidence="9" key="1">
    <citation type="submission" date="2025-08" db="UniProtKB">
        <authorList>
            <consortium name="RefSeq"/>
        </authorList>
    </citation>
    <scope>IDENTIFICATION</scope>
    <source>
        <tissue evidence="9">Gonads</tissue>
    </source>
</reference>
<keyword evidence="7" id="KW-0812">Transmembrane</keyword>
<name>A0A6J2YYN4_SITOR</name>
<dbReference type="Pfam" id="PF17065">
    <property type="entry name" value="UPF0669"/>
    <property type="match status" value="1"/>
</dbReference>
<keyword evidence="3" id="KW-0964">Secreted</keyword>
<comment type="subcellular location">
    <subcellularLocation>
        <location evidence="1">Secreted</location>
    </subcellularLocation>
</comment>
<dbReference type="InParanoid" id="A0A6J2YYN4"/>
<comment type="similarity">
    <text evidence="2">Belongs to the UPF0669 family.</text>
</comment>
<evidence type="ECO:0000256" key="4">
    <source>
        <dbReference type="ARBA" id="ARBA00022729"/>
    </source>
</evidence>
<dbReference type="PANTHER" id="PTHR31703:SF2">
    <property type="entry name" value="UPF0669 PROTEIN C6ORF120"/>
    <property type="match status" value="1"/>
</dbReference>
<dbReference type="KEGG" id="soy:115891586"/>
<evidence type="ECO:0000256" key="6">
    <source>
        <dbReference type="SAM" id="MobiDB-lite"/>
    </source>
</evidence>
<protein>
    <submittedName>
        <fullName evidence="9">UPF0669 protein C6orf120 homolog</fullName>
    </submittedName>
</protein>
<keyword evidence="7" id="KW-1133">Transmembrane helix</keyword>
<evidence type="ECO:0000313" key="9">
    <source>
        <dbReference type="RefSeq" id="XP_030767945.1"/>
    </source>
</evidence>
<dbReference type="AlphaFoldDB" id="A0A6J2YYN4"/>
<dbReference type="GeneID" id="115891586"/>
<feature type="region of interest" description="Disordered" evidence="6">
    <location>
        <begin position="150"/>
        <end position="174"/>
    </location>
</feature>
<evidence type="ECO:0000256" key="2">
    <source>
        <dbReference type="ARBA" id="ARBA00008960"/>
    </source>
</evidence>